<evidence type="ECO:0000313" key="6">
    <source>
        <dbReference type="Proteomes" id="UP000813463"/>
    </source>
</evidence>
<dbReference type="RefSeq" id="XP_021835204.1">
    <property type="nucleotide sequence ID" value="XM_021979512.2"/>
</dbReference>
<dbReference type="PIRSF" id="PIRSF002686">
    <property type="entry name" value="SLG"/>
    <property type="match status" value="1"/>
</dbReference>
<feature type="domain" description="Apple" evidence="5">
    <location>
        <begin position="326"/>
        <end position="409"/>
    </location>
</feature>
<dbReference type="InterPro" id="IPR035446">
    <property type="entry name" value="SLSG/EP1"/>
</dbReference>
<evidence type="ECO:0000256" key="1">
    <source>
        <dbReference type="ARBA" id="ARBA00022729"/>
    </source>
</evidence>
<feature type="transmembrane region" description="Helical" evidence="3">
    <location>
        <begin position="418"/>
        <end position="441"/>
    </location>
</feature>
<reference evidence="7" key="2">
    <citation type="submission" date="2025-08" db="UniProtKB">
        <authorList>
            <consortium name="RefSeq"/>
        </authorList>
    </citation>
    <scope>IDENTIFICATION</scope>
    <source>
        <tissue evidence="7">Leaf</tissue>
    </source>
</reference>
<dbReference type="Gene3D" id="2.90.10.30">
    <property type="match status" value="1"/>
</dbReference>
<evidence type="ECO:0000256" key="4">
    <source>
        <dbReference type="SAM" id="SignalP"/>
    </source>
</evidence>
<keyword evidence="3" id="KW-0472">Membrane</keyword>
<dbReference type="PROSITE" id="PS50948">
    <property type="entry name" value="PAN"/>
    <property type="match status" value="1"/>
</dbReference>
<keyword evidence="3" id="KW-1133">Transmembrane helix</keyword>
<reference evidence="6" key="1">
    <citation type="journal article" date="2021" name="Nat. Commun.">
        <title>Genomic analyses provide insights into spinach domestication and the genetic basis of agronomic traits.</title>
        <authorList>
            <person name="Cai X."/>
            <person name="Sun X."/>
            <person name="Xu C."/>
            <person name="Sun H."/>
            <person name="Wang X."/>
            <person name="Ge C."/>
            <person name="Zhang Z."/>
            <person name="Wang Q."/>
            <person name="Fei Z."/>
            <person name="Jiao C."/>
            <person name="Wang Q."/>
        </authorList>
    </citation>
    <scope>NUCLEOTIDE SEQUENCE [LARGE SCALE GENOMIC DNA]</scope>
    <source>
        <strain evidence="6">cv. Varoflay</strain>
    </source>
</reference>
<evidence type="ECO:0000256" key="2">
    <source>
        <dbReference type="ARBA" id="ARBA00023157"/>
    </source>
</evidence>
<sequence>MEICRFLMYLAIIFTLLVEESTATLQELLKGFIVTPNPTVKNFQPILSDSSGDFSLSFLRVNQDQLALAIVHVPSGVSLWQANSVGLARWGKPTRLIFNGSLVLSDLDSGVFWSTRTEGDRVVLASAPNLRISKAGKSSSVLWQSFEFPYDTLVENQNFTSAMSLVSSNGLYAMRLGPDFIGLYAKFKGPGSDPDQIYYRRRAMQAKASIIQGAGPILLRVSSDGFMGIYQNGSIPNDVQSFNSYQRSVSGPRRIRVENNGNLKGYYWSGSSWVLDYEAIPETCDLPSPCGPYGLCRPGVGCSCLDNQTQAQNGDCYPKQEIGDLCGSEENKFREIRRTGVEPPYKELMGYTQTESYEECEKSCMMNCTCWGVLYNNASKFCYNVDYPIQTILEVGHENKMGYFKLWEVAKKKRDQRLGIGIGLLCGAMIVLGFVVGFGVYKLSKRNKRFKNRILEEDNINATGPYKDLGSSSFGSVELSNR</sequence>
<evidence type="ECO:0000256" key="3">
    <source>
        <dbReference type="SAM" id="Phobius"/>
    </source>
</evidence>
<keyword evidence="1 4" id="KW-0732">Signal</keyword>
<accession>A0A9R0HRP6</accession>
<evidence type="ECO:0000259" key="5">
    <source>
        <dbReference type="PROSITE" id="PS50948"/>
    </source>
</evidence>
<keyword evidence="2" id="KW-1015">Disulfide bond</keyword>
<dbReference type="Pfam" id="PF00954">
    <property type="entry name" value="S_locus_glycop"/>
    <property type="match status" value="1"/>
</dbReference>
<dbReference type="GeneID" id="110774911"/>
<proteinExistence type="predicted"/>
<dbReference type="GO" id="GO:0048544">
    <property type="term" value="P:recognition of pollen"/>
    <property type="evidence" value="ECO:0007669"/>
    <property type="project" value="InterPro"/>
</dbReference>
<gene>
    <name evidence="7" type="primary">LOC110774911</name>
</gene>
<keyword evidence="3" id="KW-0812">Transmembrane</keyword>
<dbReference type="InterPro" id="IPR036426">
    <property type="entry name" value="Bulb-type_lectin_dom_sf"/>
</dbReference>
<feature type="signal peptide" evidence="4">
    <location>
        <begin position="1"/>
        <end position="23"/>
    </location>
</feature>
<dbReference type="InterPro" id="IPR000858">
    <property type="entry name" value="S_locus_glycoprot_dom"/>
</dbReference>
<dbReference type="AlphaFoldDB" id="A0A9R0HRP6"/>
<feature type="chain" id="PRO_5040196959" evidence="4">
    <location>
        <begin position="24"/>
        <end position="482"/>
    </location>
</feature>
<dbReference type="Proteomes" id="UP000813463">
    <property type="component" value="Chromosome 5"/>
</dbReference>
<evidence type="ECO:0000313" key="7">
    <source>
        <dbReference type="RefSeq" id="XP_021835204.1"/>
    </source>
</evidence>
<protein>
    <submittedName>
        <fullName evidence="7">PAN domain-containing protein At5g03700</fullName>
    </submittedName>
</protein>
<dbReference type="PANTHER" id="PTHR47976">
    <property type="entry name" value="G-TYPE LECTIN S-RECEPTOR-LIKE SERINE/THREONINE-PROTEIN KINASE SD2-5"/>
    <property type="match status" value="1"/>
</dbReference>
<dbReference type="InterPro" id="IPR003609">
    <property type="entry name" value="Pan_app"/>
</dbReference>
<keyword evidence="6" id="KW-1185">Reference proteome</keyword>
<name>A0A9R0HRP6_SPIOL</name>
<dbReference type="InterPro" id="IPR051343">
    <property type="entry name" value="G-type_lectin_kinases/EP1-like"/>
</dbReference>
<dbReference type="KEGG" id="soe:110774911"/>
<dbReference type="OrthoDB" id="590879at2759"/>
<dbReference type="PANTHER" id="PTHR47976:SF100">
    <property type="entry name" value="PROTEIN KINASE DOMAIN-CONTAINING PROTEIN"/>
    <property type="match status" value="1"/>
</dbReference>
<dbReference type="SUPFAM" id="SSF51110">
    <property type="entry name" value="alpha-D-mannose-specific plant lectins"/>
    <property type="match status" value="1"/>
</dbReference>
<organism evidence="6 7">
    <name type="scientific">Spinacia oleracea</name>
    <name type="common">Spinach</name>
    <dbReference type="NCBI Taxonomy" id="3562"/>
    <lineage>
        <taxon>Eukaryota</taxon>
        <taxon>Viridiplantae</taxon>
        <taxon>Streptophyta</taxon>
        <taxon>Embryophyta</taxon>
        <taxon>Tracheophyta</taxon>
        <taxon>Spermatophyta</taxon>
        <taxon>Magnoliopsida</taxon>
        <taxon>eudicotyledons</taxon>
        <taxon>Gunneridae</taxon>
        <taxon>Pentapetalae</taxon>
        <taxon>Caryophyllales</taxon>
        <taxon>Chenopodiaceae</taxon>
        <taxon>Chenopodioideae</taxon>
        <taxon>Anserineae</taxon>
        <taxon>Spinacia</taxon>
    </lineage>
</organism>